<feature type="compositionally biased region" description="Basic and acidic residues" evidence="1">
    <location>
        <begin position="1"/>
        <end position="14"/>
    </location>
</feature>
<name>A0A067PNQ0_9AGAM</name>
<dbReference type="InParanoid" id="A0A067PNQ0"/>
<accession>A0A067PNQ0</accession>
<keyword evidence="2" id="KW-0472">Membrane</keyword>
<dbReference type="AlphaFoldDB" id="A0A067PNQ0"/>
<gene>
    <name evidence="3" type="ORF">JAAARDRAFT_492418</name>
</gene>
<sequence>MEVKGRDSESKEGGKNSLQEHSGLLKEDGDSLQKILVVTVGDVTRRFRYHPRGEIASNVFEFEVSSVANQGRIPDGGYVGVNEGLPRWAVLAAAGGIPITILASFILPYIVIFILSGFKAGRSTVAQRAWMMSWASSGQLSLLFFGLVVLGLPHFGLSTFKRAPGDSLAQTCILHVVFCSVLLLLTIPAIGGLITVGQMLKEFGTCSLAPA</sequence>
<dbReference type="OrthoDB" id="3253026at2759"/>
<proteinExistence type="predicted"/>
<feature type="transmembrane region" description="Helical" evidence="2">
    <location>
        <begin position="130"/>
        <end position="153"/>
    </location>
</feature>
<reference evidence="4" key="1">
    <citation type="journal article" date="2014" name="Proc. Natl. Acad. Sci. U.S.A.">
        <title>Extensive sampling of basidiomycete genomes demonstrates inadequacy of the white-rot/brown-rot paradigm for wood decay fungi.</title>
        <authorList>
            <person name="Riley R."/>
            <person name="Salamov A.A."/>
            <person name="Brown D.W."/>
            <person name="Nagy L.G."/>
            <person name="Floudas D."/>
            <person name="Held B.W."/>
            <person name="Levasseur A."/>
            <person name="Lombard V."/>
            <person name="Morin E."/>
            <person name="Otillar R."/>
            <person name="Lindquist E.A."/>
            <person name="Sun H."/>
            <person name="LaButti K.M."/>
            <person name="Schmutz J."/>
            <person name="Jabbour D."/>
            <person name="Luo H."/>
            <person name="Baker S.E."/>
            <person name="Pisabarro A.G."/>
            <person name="Walton J.D."/>
            <person name="Blanchette R.A."/>
            <person name="Henrissat B."/>
            <person name="Martin F."/>
            <person name="Cullen D."/>
            <person name="Hibbett D.S."/>
            <person name="Grigoriev I.V."/>
        </authorList>
    </citation>
    <scope>NUCLEOTIDE SEQUENCE [LARGE SCALE GENOMIC DNA]</scope>
    <source>
        <strain evidence="4">MUCL 33604</strain>
    </source>
</reference>
<keyword evidence="2" id="KW-0812">Transmembrane</keyword>
<feature type="region of interest" description="Disordered" evidence="1">
    <location>
        <begin position="1"/>
        <end position="21"/>
    </location>
</feature>
<dbReference type="EMBL" id="KL197743">
    <property type="protein sequence ID" value="KDQ51956.1"/>
    <property type="molecule type" value="Genomic_DNA"/>
</dbReference>
<feature type="transmembrane region" description="Helical" evidence="2">
    <location>
        <begin position="173"/>
        <end position="194"/>
    </location>
</feature>
<evidence type="ECO:0000313" key="4">
    <source>
        <dbReference type="Proteomes" id="UP000027265"/>
    </source>
</evidence>
<protein>
    <submittedName>
        <fullName evidence="3">Uncharacterized protein</fullName>
    </submittedName>
</protein>
<evidence type="ECO:0000256" key="1">
    <source>
        <dbReference type="SAM" id="MobiDB-lite"/>
    </source>
</evidence>
<organism evidence="3 4">
    <name type="scientific">Jaapia argillacea MUCL 33604</name>
    <dbReference type="NCBI Taxonomy" id="933084"/>
    <lineage>
        <taxon>Eukaryota</taxon>
        <taxon>Fungi</taxon>
        <taxon>Dikarya</taxon>
        <taxon>Basidiomycota</taxon>
        <taxon>Agaricomycotina</taxon>
        <taxon>Agaricomycetes</taxon>
        <taxon>Agaricomycetidae</taxon>
        <taxon>Jaapiales</taxon>
        <taxon>Jaapiaceae</taxon>
        <taxon>Jaapia</taxon>
    </lineage>
</organism>
<keyword evidence="2" id="KW-1133">Transmembrane helix</keyword>
<evidence type="ECO:0000256" key="2">
    <source>
        <dbReference type="SAM" id="Phobius"/>
    </source>
</evidence>
<feature type="transmembrane region" description="Helical" evidence="2">
    <location>
        <begin position="88"/>
        <end position="118"/>
    </location>
</feature>
<keyword evidence="4" id="KW-1185">Reference proteome</keyword>
<evidence type="ECO:0000313" key="3">
    <source>
        <dbReference type="EMBL" id="KDQ51956.1"/>
    </source>
</evidence>
<dbReference type="HOGENOM" id="CLU_1305036_0_0_1"/>
<dbReference type="Proteomes" id="UP000027265">
    <property type="component" value="Unassembled WGS sequence"/>
</dbReference>